<dbReference type="RefSeq" id="WP_143312963.1">
    <property type="nucleotide sequence ID" value="NZ_FUWZ01000002.1"/>
</dbReference>
<protein>
    <recommendedName>
        <fullName evidence="4">Glyoxalase-like domain-containing protein</fullName>
    </recommendedName>
</protein>
<dbReference type="CDD" id="cd08349">
    <property type="entry name" value="BLMA_like"/>
    <property type="match status" value="1"/>
</dbReference>
<evidence type="ECO:0000313" key="3">
    <source>
        <dbReference type="Proteomes" id="UP000190367"/>
    </source>
</evidence>
<proteinExistence type="predicted"/>
<sequence>MTNFAIPLLPSTSINDTVNFYMAIGAVITYQQKAPNNYVGLKIKDIELHFFGLKQLKPATNFSTCFLRVDEIDTFYNHCRAGLKALYGKIPLKGIPRINQIKDMPAYGARQFVLVDPSGNYIRVGQPIAKTDSLLFEENGKKPASGTALGKASELADRLANGKEDFEEALRVIDKALKNDAGDEADITFKLLVLKMSIAHRTEDPKAAKQLQPTVIKQLAKIQDHHLIKDEIAIFENIQEELGLR</sequence>
<dbReference type="SUPFAM" id="SSF54593">
    <property type="entry name" value="Glyoxalase/Bleomycin resistance protein/Dihydroxybiphenyl dioxygenase"/>
    <property type="match status" value="1"/>
</dbReference>
<dbReference type="InterPro" id="IPR000335">
    <property type="entry name" value="Bleomycin-R"/>
</dbReference>
<dbReference type="EMBL" id="FUWZ01000002">
    <property type="protein sequence ID" value="SKA23390.1"/>
    <property type="molecule type" value="Genomic_DNA"/>
</dbReference>
<dbReference type="Proteomes" id="UP000190367">
    <property type="component" value="Unassembled WGS sequence"/>
</dbReference>
<dbReference type="Gene3D" id="3.10.180.10">
    <property type="entry name" value="2,3-Dihydroxybiphenyl 1,2-Dioxygenase, domain 1"/>
    <property type="match status" value="1"/>
</dbReference>
<evidence type="ECO:0000256" key="1">
    <source>
        <dbReference type="ARBA" id="ARBA00023251"/>
    </source>
</evidence>
<dbReference type="InterPro" id="IPR029068">
    <property type="entry name" value="Glyas_Bleomycin-R_OHBP_Dase"/>
</dbReference>
<dbReference type="AlphaFoldDB" id="A0A1T4S516"/>
<keyword evidence="3" id="KW-1185">Reference proteome</keyword>
<evidence type="ECO:0000313" key="2">
    <source>
        <dbReference type="EMBL" id="SKA23390.1"/>
    </source>
</evidence>
<keyword evidence="1" id="KW-0046">Antibiotic resistance</keyword>
<dbReference type="STRING" id="634771.SAMN04488128_1021812"/>
<organism evidence="2 3">
    <name type="scientific">Chitinophaga eiseniae</name>
    <dbReference type="NCBI Taxonomy" id="634771"/>
    <lineage>
        <taxon>Bacteria</taxon>
        <taxon>Pseudomonadati</taxon>
        <taxon>Bacteroidota</taxon>
        <taxon>Chitinophagia</taxon>
        <taxon>Chitinophagales</taxon>
        <taxon>Chitinophagaceae</taxon>
        <taxon>Chitinophaga</taxon>
    </lineage>
</organism>
<reference evidence="3" key="1">
    <citation type="submission" date="2017-02" db="EMBL/GenBank/DDBJ databases">
        <authorList>
            <person name="Varghese N."/>
            <person name="Submissions S."/>
        </authorList>
    </citation>
    <scope>NUCLEOTIDE SEQUENCE [LARGE SCALE GENOMIC DNA]</scope>
    <source>
        <strain evidence="3">DSM 22224</strain>
    </source>
</reference>
<accession>A0A1T4S516</accession>
<dbReference type="GO" id="GO:0046677">
    <property type="term" value="P:response to antibiotic"/>
    <property type="evidence" value="ECO:0007669"/>
    <property type="project" value="UniProtKB-KW"/>
</dbReference>
<gene>
    <name evidence="2" type="ORF">SAMN04488128_1021812</name>
</gene>
<dbReference type="OrthoDB" id="6624781at2"/>
<evidence type="ECO:0008006" key="4">
    <source>
        <dbReference type="Google" id="ProtNLM"/>
    </source>
</evidence>
<name>A0A1T4S516_9BACT</name>